<gene>
    <name evidence="3" type="ORF">ALECFALPRED_002058</name>
</gene>
<evidence type="ECO:0000256" key="1">
    <source>
        <dbReference type="SAM" id="Coils"/>
    </source>
</evidence>
<name>A0A8H3IBU7_9LECA</name>
<feature type="coiled-coil region" evidence="1">
    <location>
        <begin position="61"/>
        <end position="88"/>
    </location>
</feature>
<keyword evidence="1" id="KW-0175">Coiled coil</keyword>
<organism evidence="3 4">
    <name type="scientific">Alectoria fallacina</name>
    <dbReference type="NCBI Taxonomy" id="1903189"/>
    <lineage>
        <taxon>Eukaryota</taxon>
        <taxon>Fungi</taxon>
        <taxon>Dikarya</taxon>
        <taxon>Ascomycota</taxon>
        <taxon>Pezizomycotina</taxon>
        <taxon>Lecanoromycetes</taxon>
        <taxon>OSLEUM clade</taxon>
        <taxon>Lecanoromycetidae</taxon>
        <taxon>Lecanorales</taxon>
        <taxon>Lecanorineae</taxon>
        <taxon>Parmeliaceae</taxon>
        <taxon>Alectoria</taxon>
    </lineage>
</organism>
<dbReference type="EMBL" id="CAJPDR010000155">
    <property type="protein sequence ID" value="CAF9922327.1"/>
    <property type="molecule type" value="Genomic_DNA"/>
</dbReference>
<evidence type="ECO:0000256" key="2">
    <source>
        <dbReference type="SAM" id="MobiDB-lite"/>
    </source>
</evidence>
<reference evidence="3" key="1">
    <citation type="submission" date="2021-03" db="EMBL/GenBank/DDBJ databases">
        <authorList>
            <person name="Tagirdzhanova G."/>
        </authorList>
    </citation>
    <scope>NUCLEOTIDE SEQUENCE</scope>
</reference>
<feature type="region of interest" description="Disordered" evidence="2">
    <location>
        <begin position="1"/>
        <end position="27"/>
    </location>
</feature>
<dbReference type="OrthoDB" id="5368921at2759"/>
<feature type="compositionally biased region" description="Basic and acidic residues" evidence="2">
    <location>
        <begin position="13"/>
        <end position="27"/>
    </location>
</feature>
<dbReference type="AlphaFoldDB" id="A0A8H3IBU7"/>
<protein>
    <submittedName>
        <fullName evidence="3">Uncharacterized protein</fullName>
    </submittedName>
</protein>
<proteinExistence type="predicted"/>
<dbReference type="Proteomes" id="UP000664203">
    <property type="component" value="Unassembled WGS sequence"/>
</dbReference>
<keyword evidence="4" id="KW-1185">Reference proteome</keyword>
<evidence type="ECO:0000313" key="3">
    <source>
        <dbReference type="EMBL" id="CAF9922327.1"/>
    </source>
</evidence>
<sequence length="95" mass="11160">MSLKKLNKITGLEPEKEIAEEHPGPSKSLKETLEVIKKIKLELWEVEHYVDKCEGSEEAVKPQLEEQLMRTKSEMVKLERMLEEEFEAQEDVFED</sequence>
<comment type="caution">
    <text evidence="3">The sequence shown here is derived from an EMBL/GenBank/DDBJ whole genome shotgun (WGS) entry which is preliminary data.</text>
</comment>
<evidence type="ECO:0000313" key="4">
    <source>
        <dbReference type="Proteomes" id="UP000664203"/>
    </source>
</evidence>
<accession>A0A8H3IBU7</accession>